<protein>
    <recommendedName>
        <fullName evidence="2">Anti-sigma factor antagonist</fullName>
    </recommendedName>
</protein>
<dbReference type="GO" id="GO:0043856">
    <property type="term" value="F:anti-sigma factor antagonist activity"/>
    <property type="evidence" value="ECO:0007669"/>
    <property type="project" value="InterPro"/>
</dbReference>
<dbReference type="EMBL" id="JNBQ01000019">
    <property type="protein sequence ID" value="KLN34169.1"/>
    <property type="molecule type" value="Genomic_DNA"/>
</dbReference>
<evidence type="ECO:0000256" key="2">
    <source>
        <dbReference type="RuleBase" id="RU003749"/>
    </source>
</evidence>
<dbReference type="Gene3D" id="3.30.750.24">
    <property type="entry name" value="STAS domain"/>
    <property type="match status" value="1"/>
</dbReference>
<organism evidence="4 5">
    <name type="scientific">Cellulosimicrobium funkei</name>
    <dbReference type="NCBI Taxonomy" id="264251"/>
    <lineage>
        <taxon>Bacteria</taxon>
        <taxon>Bacillati</taxon>
        <taxon>Actinomycetota</taxon>
        <taxon>Actinomycetes</taxon>
        <taxon>Micrococcales</taxon>
        <taxon>Promicromonosporaceae</taxon>
        <taxon>Cellulosimicrobium</taxon>
    </lineage>
</organism>
<dbReference type="InterPro" id="IPR002645">
    <property type="entry name" value="STAS_dom"/>
</dbReference>
<dbReference type="PATRIC" id="fig|264251.5.peg.2845"/>
<dbReference type="NCBIfam" id="TIGR00377">
    <property type="entry name" value="ant_ant_sig"/>
    <property type="match status" value="1"/>
</dbReference>
<dbReference type="PANTHER" id="PTHR33495:SF2">
    <property type="entry name" value="ANTI-SIGMA FACTOR ANTAGONIST TM_1081-RELATED"/>
    <property type="match status" value="1"/>
</dbReference>
<comment type="similarity">
    <text evidence="1 2">Belongs to the anti-sigma-factor antagonist family.</text>
</comment>
<dbReference type="InterPro" id="IPR003658">
    <property type="entry name" value="Anti-sigma_ant"/>
</dbReference>
<proteinExistence type="inferred from homology"/>
<dbReference type="InterPro" id="IPR036513">
    <property type="entry name" value="STAS_dom_sf"/>
</dbReference>
<gene>
    <name evidence="4" type="ORF">FB00_13955</name>
</gene>
<dbReference type="PANTHER" id="PTHR33495">
    <property type="entry name" value="ANTI-SIGMA FACTOR ANTAGONIST TM_1081-RELATED-RELATED"/>
    <property type="match status" value="1"/>
</dbReference>
<evidence type="ECO:0000256" key="1">
    <source>
        <dbReference type="ARBA" id="ARBA00009013"/>
    </source>
</evidence>
<name>A0A0H2KQR8_9MICO</name>
<dbReference type="STRING" id="264251.FB00_13955"/>
<dbReference type="PROSITE" id="PS50801">
    <property type="entry name" value="STAS"/>
    <property type="match status" value="1"/>
</dbReference>
<keyword evidence="5" id="KW-1185">Reference proteome</keyword>
<feature type="domain" description="STAS" evidence="3">
    <location>
        <begin position="14"/>
        <end position="111"/>
    </location>
</feature>
<dbReference type="AlphaFoldDB" id="A0A0H2KQR8"/>
<dbReference type="RefSeq" id="WP_047233463.1">
    <property type="nucleotide sequence ID" value="NZ_JNBQ01000019.1"/>
</dbReference>
<dbReference type="Proteomes" id="UP000035265">
    <property type="component" value="Unassembled WGS sequence"/>
</dbReference>
<accession>A0A0H2KQR8</accession>
<sequence length="111" mass="11532">MKLDVTPLDEAGAVIVPRGRLTLTTAPQLRDAVTDLVDAGRTRLVVDLGSLEFVDSSGLGALVGGLRTTRAAGGDLRLANAAPQVATVLRLTNLDRVLRVHDDAATAFSDG</sequence>
<dbReference type="SUPFAM" id="SSF52091">
    <property type="entry name" value="SpoIIaa-like"/>
    <property type="match status" value="1"/>
</dbReference>
<reference evidence="4 5" key="1">
    <citation type="submission" date="2014-05" db="EMBL/GenBank/DDBJ databases">
        <title>Cellulosimicrobium funkei U11 genome.</title>
        <authorList>
            <person name="Hu C."/>
            <person name="Gong Y."/>
            <person name="Wan W."/>
            <person name="Jiang M."/>
        </authorList>
    </citation>
    <scope>NUCLEOTIDE SEQUENCE [LARGE SCALE GENOMIC DNA]</scope>
    <source>
        <strain evidence="4 5">U11</strain>
    </source>
</reference>
<dbReference type="Pfam" id="PF01740">
    <property type="entry name" value="STAS"/>
    <property type="match status" value="1"/>
</dbReference>
<evidence type="ECO:0000313" key="5">
    <source>
        <dbReference type="Proteomes" id="UP000035265"/>
    </source>
</evidence>
<dbReference type="CDD" id="cd07043">
    <property type="entry name" value="STAS_anti-anti-sigma_factors"/>
    <property type="match status" value="1"/>
</dbReference>
<evidence type="ECO:0000313" key="4">
    <source>
        <dbReference type="EMBL" id="KLN34169.1"/>
    </source>
</evidence>
<evidence type="ECO:0000259" key="3">
    <source>
        <dbReference type="PROSITE" id="PS50801"/>
    </source>
</evidence>
<comment type="caution">
    <text evidence="4">The sequence shown here is derived from an EMBL/GenBank/DDBJ whole genome shotgun (WGS) entry which is preliminary data.</text>
</comment>